<evidence type="ECO:0000259" key="4">
    <source>
        <dbReference type="Pfam" id="PF00881"/>
    </source>
</evidence>
<dbReference type="PANTHER" id="PTHR43673:SF10">
    <property type="entry name" value="NADH DEHYDROGENASE_NAD(P)H NITROREDUCTASE XCC3605-RELATED"/>
    <property type="match status" value="1"/>
</dbReference>
<name>A0ABS5B1X8_9STRE</name>
<keyword evidence="3" id="KW-0560">Oxidoreductase</keyword>
<dbReference type="PANTHER" id="PTHR43673">
    <property type="entry name" value="NAD(P)H NITROREDUCTASE YDGI-RELATED"/>
    <property type="match status" value="1"/>
</dbReference>
<proteinExistence type="inferred from homology"/>
<dbReference type="InterPro" id="IPR033878">
    <property type="entry name" value="NfsB-like"/>
</dbReference>
<evidence type="ECO:0000256" key="3">
    <source>
        <dbReference type="ARBA" id="ARBA00023002"/>
    </source>
</evidence>
<dbReference type="InterPro" id="IPR029479">
    <property type="entry name" value="Nitroreductase"/>
</dbReference>
<sequence length="221" mass="25491">MSIQANEILQAFHFRYACKSFDSHKKIPEHEFQAILEAGRLSPSSFGFEPWQFLVIENQDLKNDLFPLAWGAQNSLRGASHFLIILSRKASDMIYHSDFIDQMMNQVQKLPQQVVINKRKAFENFQKEDFKLLENEQKLEDWASKQTYIALGNMLTVAALLKIDSCPIEGFNQEKVEQLLTERGILDSKHFKVSLMAGFGYRAETPSPKTRQTSQAVIRYI</sequence>
<organism evidence="5 6">
    <name type="scientific">Streptococcus oricebi</name>
    <dbReference type="NCBI Taxonomy" id="1547447"/>
    <lineage>
        <taxon>Bacteria</taxon>
        <taxon>Bacillati</taxon>
        <taxon>Bacillota</taxon>
        <taxon>Bacilli</taxon>
        <taxon>Lactobacillales</taxon>
        <taxon>Streptococcaceae</taxon>
        <taxon>Streptococcus</taxon>
    </lineage>
</organism>
<dbReference type="Gene3D" id="3.40.109.10">
    <property type="entry name" value="NADH Oxidase"/>
    <property type="match status" value="1"/>
</dbReference>
<evidence type="ECO:0000313" key="6">
    <source>
        <dbReference type="Proteomes" id="UP001519296"/>
    </source>
</evidence>
<dbReference type="Proteomes" id="UP001519296">
    <property type="component" value="Unassembled WGS sequence"/>
</dbReference>
<keyword evidence="2" id="KW-0521">NADP</keyword>
<comment type="caution">
    <text evidence="5">The sequence shown here is derived from an EMBL/GenBank/DDBJ whole genome shotgun (WGS) entry which is preliminary data.</text>
</comment>
<dbReference type="SUPFAM" id="SSF55469">
    <property type="entry name" value="FMN-dependent nitroreductase-like"/>
    <property type="match status" value="1"/>
</dbReference>
<feature type="domain" description="Nitroreductase" evidence="4">
    <location>
        <begin position="15"/>
        <end position="180"/>
    </location>
</feature>
<accession>A0ABS5B1X8</accession>
<gene>
    <name evidence="5" type="ORF">C4K46_01005</name>
</gene>
<evidence type="ECO:0000313" key="5">
    <source>
        <dbReference type="EMBL" id="MBP2622511.1"/>
    </source>
</evidence>
<dbReference type="InterPro" id="IPR000415">
    <property type="entry name" value="Nitroreductase-like"/>
</dbReference>
<dbReference type="CDD" id="cd02149">
    <property type="entry name" value="NfsB-like"/>
    <property type="match status" value="1"/>
</dbReference>
<dbReference type="EMBL" id="PRDG01000001">
    <property type="protein sequence ID" value="MBP2622511.1"/>
    <property type="molecule type" value="Genomic_DNA"/>
</dbReference>
<dbReference type="Pfam" id="PF00881">
    <property type="entry name" value="Nitroreductase"/>
    <property type="match status" value="1"/>
</dbReference>
<evidence type="ECO:0000256" key="2">
    <source>
        <dbReference type="ARBA" id="ARBA00022857"/>
    </source>
</evidence>
<evidence type="ECO:0000256" key="1">
    <source>
        <dbReference type="ARBA" id="ARBA00007118"/>
    </source>
</evidence>
<comment type="similarity">
    <text evidence="1">Belongs to the nitroreductase family.</text>
</comment>
<keyword evidence="6" id="KW-1185">Reference proteome</keyword>
<dbReference type="RefSeq" id="WP_209626469.1">
    <property type="nucleotide sequence ID" value="NZ_PRDG01000001.1"/>
</dbReference>
<protein>
    <submittedName>
        <fullName evidence="5">NAD(P)H-dependent oxidoreductase</fullName>
    </submittedName>
</protein>
<reference evidence="5 6" key="1">
    <citation type="submission" date="2018-02" db="EMBL/GenBank/DDBJ databases">
        <title>Draft genome sequence of Streptococcus oricebi CCUG 70868T type strain.</title>
        <authorList>
            <person name="Mendez V."/>
            <person name="Salva-Serra F."/>
            <person name="Jaen-Luchoro D."/>
            <person name="Gonzales-Siles L."/>
            <person name="Karlsson R."/>
            <person name="Engstrom-Jakobsson H."/>
            <person name="Busquets A."/>
            <person name="Gomila M."/>
            <person name="Pineiro-Iglesias B."/>
            <person name="Bennasar-Figueras A."/>
            <person name="Seeger M."/>
            <person name="Moore E."/>
        </authorList>
    </citation>
    <scope>NUCLEOTIDE SEQUENCE [LARGE SCALE GENOMIC DNA]</scope>
    <source>
        <strain evidence="5 6">CCUG 70868</strain>
    </source>
</reference>